<dbReference type="GO" id="GO:0006813">
    <property type="term" value="P:potassium ion transport"/>
    <property type="evidence" value="ECO:0007669"/>
    <property type="project" value="UniProtKB-KW"/>
</dbReference>
<evidence type="ECO:0000313" key="7">
    <source>
        <dbReference type="Proteomes" id="UP001085076"/>
    </source>
</evidence>
<organism evidence="6 7">
    <name type="scientific">Dioscorea zingiberensis</name>
    <dbReference type="NCBI Taxonomy" id="325984"/>
    <lineage>
        <taxon>Eukaryota</taxon>
        <taxon>Viridiplantae</taxon>
        <taxon>Streptophyta</taxon>
        <taxon>Embryophyta</taxon>
        <taxon>Tracheophyta</taxon>
        <taxon>Spermatophyta</taxon>
        <taxon>Magnoliopsida</taxon>
        <taxon>Liliopsida</taxon>
        <taxon>Dioscoreales</taxon>
        <taxon>Dioscoreaceae</taxon>
        <taxon>Dioscorea</taxon>
    </lineage>
</organism>
<evidence type="ECO:0000256" key="4">
    <source>
        <dbReference type="ARBA" id="ARBA00023065"/>
    </source>
</evidence>
<dbReference type="GO" id="GO:0098662">
    <property type="term" value="P:inorganic cation transmembrane transport"/>
    <property type="evidence" value="ECO:0007669"/>
    <property type="project" value="TreeGrafter"/>
</dbReference>
<reference evidence="6" key="2">
    <citation type="journal article" date="2022" name="Hortic Res">
        <title>The genome of Dioscorea zingiberensis sheds light on the biosynthesis, origin and evolution of the medicinally important diosgenin saponins.</title>
        <authorList>
            <person name="Li Y."/>
            <person name="Tan C."/>
            <person name="Li Z."/>
            <person name="Guo J."/>
            <person name="Li S."/>
            <person name="Chen X."/>
            <person name="Wang C."/>
            <person name="Dai X."/>
            <person name="Yang H."/>
            <person name="Song W."/>
            <person name="Hou L."/>
            <person name="Xu J."/>
            <person name="Tong Z."/>
            <person name="Xu A."/>
            <person name="Yuan X."/>
            <person name="Wang W."/>
            <person name="Yang Q."/>
            <person name="Chen L."/>
            <person name="Sun Z."/>
            <person name="Wang K."/>
            <person name="Pan B."/>
            <person name="Chen J."/>
            <person name="Bao Y."/>
            <person name="Liu F."/>
            <person name="Qi X."/>
            <person name="Gang D.R."/>
            <person name="Wen J."/>
            <person name="Li J."/>
        </authorList>
    </citation>
    <scope>NUCLEOTIDE SEQUENCE</scope>
    <source>
        <tissue evidence="6">Leaf</tissue>
    </source>
</reference>
<dbReference type="PANTHER" id="PTHR32468:SF90">
    <property type="entry name" value="OS05G0473401 PROTEIN"/>
    <property type="match status" value="1"/>
</dbReference>
<feature type="domain" description="Cation/H(+) antiporter C-terminal" evidence="5">
    <location>
        <begin position="5"/>
        <end position="78"/>
    </location>
</feature>
<keyword evidence="3" id="KW-0630">Potassium</keyword>
<keyword evidence="2" id="KW-0633">Potassium transport</keyword>
<evidence type="ECO:0000256" key="3">
    <source>
        <dbReference type="ARBA" id="ARBA00022958"/>
    </source>
</evidence>
<sequence length="147" mass="16568">MDRVTYREQLVQDMEEIVGVLRAEYDLVIVGMRHRVNSVVTEGGLMDWSDCPELGVVGDFLASPDFSGKFTILVVKQQDQSDADSYVPDVDETIVGGLSTLATVPSDYIVLQILHYPVSRAWFQLRTKTIMILRIFCMVCQDDVLGY</sequence>
<dbReference type="GO" id="GO:0012505">
    <property type="term" value="C:endomembrane system"/>
    <property type="evidence" value="ECO:0007669"/>
    <property type="project" value="TreeGrafter"/>
</dbReference>
<evidence type="ECO:0000259" key="5">
    <source>
        <dbReference type="Pfam" id="PF23259"/>
    </source>
</evidence>
<dbReference type="InterPro" id="IPR057290">
    <property type="entry name" value="CHX17_C"/>
</dbReference>
<dbReference type="PANTHER" id="PTHR32468">
    <property type="entry name" value="CATION/H + ANTIPORTER"/>
    <property type="match status" value="1"/>
</dbReference>
<dbReference type="OrthoDB" id="2687058at2759"/>
<dbReference type="Proteomes" id="UP001085076">
    <property type="component" value="Miscellaneous, Linkage group lg01"/>
</dbReference>
<evidence type="ECO:0000313" key="6">
    <source>
        <dbReference type="EMBL" id="KAJ0983829.1"/>
    </source>
</evidence>
<dbReference type="EMBL" id="JAGGNH010000001">
    <property type="protein sequence ID" value="KAJ0983829.1"/>
    <property type="molecule type" value="Genomic_DNA"/>
</dbReference>
<dbReference type="AlphaFoldDB" id="A0A9D5D3B8"/>
<comment type="caution">
    <text evidence="6">The sequence shown here is derived from an EMBL/GenBank/DDBJ whole genome shotgun (WGS) entry which is preliminary data.</text>
</comment>
<dbReference type="InterPro" id="IPR050794">
    <property type="entry name" value="CPA2_transporter"/>
</dbReference>
<keyword evidence="1" id="KW-0813">Transport</keyword>
<dbReference type="GO" id="GO:0006885">
    <property type="term" value="P:regulation of pH"/>
    <property type="evidence" value="ECO:0007669"/>
    <property type="project" value="TreeGrafter"/>
</dbReference>
<dbReference type="Pfam" id="PF23259">
    <property type="entry name" value="CHX17_C"/>
    <property type="match status" value="1"/>
</dbReference>
<evidence type="ECO:0000256" key="1">
    <source>
        <dbReference type="ARBA" id="ARBA00022448"/>
    </source>
</evidence>
<evidence type="ECO:0000256" key="2">
    <source>
        <dbReference type="ARBA" id="ARBA00022538"/>
    </source>
</evidence>
<keyword evidence="4" id="KW-0406">Ion transport</keyword>
<protein>
    <recommendedName>
        <fullName evidence="5">Cation/H(+) antiporter C-terminal domain-containing protein</fullName>
    </recommendedName>
</protein>
<reference evidence="6" key="1">
    <citation type="submission" date="2021-03" db="EMBL/GenBank/DDBJ databases">
        <authorList>
            <person name="Li Z."/>
            <person name="Yang C."/>
        </authorList>
    </citation>
    <scope>NUCLEOTIDE SEQUENCE</scope>
    <source>
        <strain evidence="6">Dzin_1.0</strain>
        <tissue evidence="6">Leaf</tissue>
    </source>
</reference>
<accession>A0A9D5D3B8</accession>
<proteinExistence type="predicted"/>
<name>A0A9D5D3B8_9LILI</name>
<gene>
    <name evidence="6" type="ORF">J5N97_002185</name>
</gene>
<keyword evidence="7" id="KW-1185">Reference proteome</keyword>